<protein>
    <submittedName>
        <fullName evidence="1">Uncharacterized protein</fullName>
    </submittedName>
</protein>
<accession>A7EK86</accession>
<organism evidence="1 2">
    <name type="scientific">Sclerotinia sclerotiorum (strain ATCC 18683 / 1980 / Ss-1)</name>
    <name type="common">White mold</name>
    <name type="synonym">Whetzelinia sclerotiorum</name>
    <dbReference type="NCBI Taxonomy" id="665079"/>
    <lineage>
        <taxon>Eukaryota</taxon>
        <taxon>Fungi</taxon>
        <taxon>Dikarya</taxon>
        <taxon>Ascomycota</taxon>
        <taxon>Pezizomycotina</taxon>
        <taxon>Leotiomycetes</taxon>
        <taxon>Helotiales</taxon>
        <taxon>Sclerotiniaceae</taxon>
        <taxon>Sclerotinia</taxon>
    </lineage>
</organism>
<dbReference type="Proteomes" id="UP000001312">
    <property type="component" value="Unassembled WGS sequence"/>
</dbReference>
<gene>
    <name evidence="1" type="ORF">SS1G_05732</name>
</gene>
<dbReference type="InParanoid" id="A7EK86"/>
<name>A7EK86_SCLS1</name>
<dbReference type="RefSeq" id="XP_001592811.1">
    <property type="nucleotide sequence ID" value="XM_001592761.1"/>
</dbReference>
<sequence length="73" mass="8066">MVMRLFTDRIFHTSPAFVGITQIPAEERNLGSLIVTSGSSAAKLKQTDAFQGYSTMRAPAERTAEQRSFQTTL</sequence>
<dbReference type="AlphaFoldDB" id="A7EK86"/>
<evidence type="ECO:0000313" key="1">
    <source>
        <dbReference type="EMBL" id="EDO03252.1"/>
    </source>
</evidence>
<reference evidence="2" key="1">
    <citation type="journal article" date="2011" name="PLoS Genet.">
        <title>Genomic analysis of the necrotrophic fungal pathogens Sclerotinia sclerotiorum and Botrytis cinerea.</title>
        <authorList>
            <person name="Amselem J."/>
            <person name="Cuomo C.A."/>
            <person name="van Kan J.A."/>
            <person name="Viaud M."/>
            <person name="Benito E.P."/>
            <person name="Couloux A."/>
            <person name="Coutinho P.M."/>
            <person name="de Vries R.P."/>
            <person name="Dyer P.S."/>
            <person name="Fillinger S."/>
            <person name="Fournier E."/>
            <person name="Gout L."/>
            <person name="Hahn M."/>
            <person name="Kohn L."/>
            <person name="Lapalu N."/>
            <person name="Plummer K.M."/>
            <person name="Pradier J.M."/>
            <person name="Quevillon E."/>
            <person name="Sharon A."/>
            <person name="Simon A."/>
            <person name="ten Have A."/>
            <person name="Tudzynski B."/>
            <person name="Tudzynski P."/>
            <person name="Wincker P."/>
            <person name="Andrew M."/>
            <person name="Anthouard V."/>
            <person name="Beever R.E."/>
            <person name="Beffa R."/>
            <person name="Benoit I."/>
            <person name="Bouzid O."/>
            <person name="Brault B."/>
            <person name="Chen Z."/>
            <person name="Choquer M."/>
            <person name="Collemare J."/>
            <person name="Cotton P."/>
            <person name="Danchin E.G."/>
            <person name="Da Silva C."/>
            <person name="Gautier A."/>
            <person name="Giraud C."/>
            <person name="Giraud T."/>
            <person name="Gonzalez C."/>
            <person name="Grossetete S."/>
            <person name="Guldener U."/>
            <person name="Henrissat B."/>
            <person name="Howlett B.J."/>
            <person name="Kodira C."/>
            <person name="Kretschmer M."/>
            <person name="Lappartient A."/>
            <person name="Leroch M."/>
            <person name="Levis C."/>
            <person name="Mauceli E."/>
            <person name="Neuveglise C."/>
            <person name="Oeser B."/>
            <person name="Pearson M."/>
            <person name="Poulain J."/>
            <person name="Poussereau N."/>
            <person name="Quesneville H."/>
            <person name="Rascle C."/>
            <person name="Schumacher J."/>
            <person name="Segurens B."/>
            <person name="Sexton A."/>
            <person name="Silva E."/>
            <person name="Sirven C."/>
            <person name="Soanes D.M."/>
            <person name="Talbot N.J."/>
            <person name="Templeton M."/>
            <person name="Yandava C."/>
            <person name="Yarden O."/>
            <person name="Zeng Q."/>
            <person name="Rollins J.A."/>
            <person name="Lebrun M.H."/>
            <person name="Dickman M."/>
        </authorList>
    </citation>
    <scope>NUCLEOTIDE SEQUENCE [LARGE SCALE GENOMIC DNA]</scope>
    <source>
        <strain evidence="2">ATCC 18683 / 1980 / Ss-1</strain>
    </source>
</reference>
<keyword evidence="2" id="KW-1185">Reference proteome</keyword>
<dbReference type="GeneID" id="5489406"/>
<dbReference type="HOGENOM" id="CLU_2706336_0_0_1"/>
<dbReference type="KEGG" id="ssl:SS1G_05732"/>
<evidence type="ECO:0000313" key="2">
    <source>
        <dbReference type="Proteomes" id="UP000001312"/>
    </source>
</evidence>
<dbReference type="EMBL" id="CH476627">
    <property type="protein sequence ID" value="EDO03252.1"/>
    <property type="molecule type" value="Genomic_DNA"/>
</dbReference>
<proteinExistence type="predicted"/>